<dbReference type="Pfam" id="PF01230">
    <property type="entry name" value="HIT"/>
    <property type="match status" value="1"/>
</dbReference>
<keyword evidence="13" id="KW-1185">Reference proteome</keyword>
<dbReference type="InterPro" id="IPR011146">
    <property type="entry name" value="HIT-like"/>
</dbReference>
<comment type="subcellular location">
    <subcellularLocation>
        <location evidence="1">Membrane</location>
        <topology evidence="1">Multi-pass membrane protein</topology>
    </subcellularLocation>
</comment>
<feature type="transmembrane region" description="Helical" evidence="10">
    <location>
        <begin position="238"/>
        <end position="260"/>
    </location>
</feature>
<feature type="transmembrane region" description="Helical" evidence="10">
    <location>
        <begin position="412"/>
        <end position="430"/>
    </location>
</feature>
<feature type="domain" description="HIT" evidence="11">
    <location>
        <begin position="546"/>
        <end position="658"/>
    </location>
</feature>
<evidence type="ECO:0000256" key="6">
    <source>
        <dbReference type="ARBA" id="ARBA00023136"/>
    </source>
</evidence>
<feature type="transmembrane region" description="Helical" evidence="10">
    <location>
        <begin position="60"/>
        <end position="79"/>
    </location>
</feature>
<sequence>MTRVKGPTGDATTDATETTRLLATSSIESRDGESVASSSGSGWDGYKDFEGLPWWRRPSVFWLLGPYVIFTLAFGGVVIPKLNLILDLVCRQYFADKQTHDPDFTLNPALLADPQRKFGSDNPDAIVVPRIGHLSDRYGRGRLMAFASVGGVLAELITVLAAQFPEVVSYRWMILGSVFDGMTGSFTAGSIMCYSYTSDCTPPSNRAVALGLIQGCLFAGLAFGPLLAGFFIKWTGTSVYLFYVVLGCHTAFALFVWLVVPESLSKRKQLAAREKWEKEQELRVQTSGSWLHTIRTANPFAPLRVLWPTGPGTSPALRRNLVALAADDAIMIGAPISAGAVIILYSELSFDWGNLESSLFISALSMVRVFILMGLLPLINYFGRIRPAARLRRESGVAAVERNSGADNLDVWLLRIALMSDVLGTVGYVLSPSEEFFVTSGMVTALGGLGSATSQAIISKHVPSERVGQLLGAIGMLHALARVFGPVLFNGLYAATVGFFPKAIFVLLTSIFGIGLLASFLVRPHIVWHDEPEEEREPLNPGTFDTAAEQVPIDEDQVFFTTPYSFALVNLKPLIPGHVLVCPHSPHKRLTDLTPAETADLFTTVQLIQRLLARAYFPSPEPEAGSFSVAVQDGADAGQTVPHVHVHVVPRTPGDMGAPDAVYVKMAGEEGNVGGALWDREMERPKPGGGLKRVDDEDRKPRTEEAMGEEAERYKAILKEMGVE</sequence>
<protein>
    <recommendedName>
        <fullName evidence="11">HIT domain-containing protein</fullName>
    </recommendedName>
</protein>
<reference evidence="12 13" key="1">
    <citation type="submission" date="2017-06" db="EMBL/GenBank/DDBJ databases">
        <title>Comparative genomic analysis of Ambrosia Fusariam Clade fungi.</title>
        <authorList>
            <person name="Stajich J.E."/>
            <person name="Carrillo J."/>
            <person name="Kijimoto T."/>
            <person name="Eskalen A."/>
            <person name="O'Donnell K."/>
            <person name="Kasson M."/>
        </authorList>
    </citation>
    <scope>NUCLEOTIDE SEQUENCE [LARGE SCALE GENOMIC DNA]</scope>
    <source>
        <strain evidence="12 13">NRRL62579</strain>
    </source>
</reference>
<evidence type="ECO:0000256" key="9">
    <source>
        <dbReference type="SAM" id="MobiDB-lite"/>
    </source>
</evidence>
<dbReference type="Pfam" id="PF07690">
    <property type="entry name" value="MFS_1"/>
    <property type="match status" value="2"/>
</dbReference>
<dbReference type="SUPFAM" id="SSF54197">
    <property type="entry name" value="HIT-like"/>
    <property type="match status" value="1"/>
</dbReference>
<gene>
    <name evidence="12" type="ORF">CEP52_014622</name>
</gene>
<feature type="transmembrane region" description="Helical" evidence="10">
    <location>
        <begin position="470"/>
        <end position="493"/>
    </location>
</feature>
<dbReference type="Gene3D" id="1.20.1250.20">
    <property type="entry name" value="MFS general substrate transporter like domains"/>
    <property type="match status" value="1"/>
</dbReference>
<dbReference type="InterPro" id="IPR036265">
    <property type="entry name" value="HIT-like_sf"/>
</dbReference>
<feature type="region of interest" description="Disordered" evidence="9">
    <location>
        <begin position="679"/>
        <end position="710"/>
    </location>
</feature>
<feature type="region of interest" description="Disordered" evidence="9">
    <location>
        <begin position="1"/>
        <end position="42"/>
    </location>
</feature>
<dbReference type="FunFam" id="3.30.428.10:FF:000011">
    <property type="entry name" value="Fragile histidine triad"/>
    <property type="match status" value="1"/>
</dbReference>
<proteinExistence type="predicted"/>
<evidence type="ECO:0000256" key="10">
    <source>
        <dbReference type="SAM" id="Phobius"/>
    </source>
</evidence>
<keyword evidence="3" id="KW-0547">Nucleotide-binding</keyword>
<feature type="transmembrane region" description="Helical" evidence="10">
    <location>
        <begin position="436"/>
        <end position="458"/>
    </location>
</feature>
<dbReference type="PANTHER" id="PTHR23507:SF40">
    <property type="entry name" value="TETRACYCLINE-EFFLUX TRANSPORTER"/>
    <property type="match status" value="1"/>
</dbReference>
<evidence type="ECO:0000313" key="13">
    <source>
        <dbReference type="Proteomes" id="UP000287144"/>
    </source>
</evidence>
<dbReference type="EMBL" id="NKCK01000232">
    <property type="protein sequence ID" value="RSL90380.1"/>
    <property type="molecule type" value="Genomic_DNA"/>
</dbReference>
<dbReference type="Proteomes" id="UP000287144">
    <property type="component" value="Unassembled WGS sequence"/>
</dbReference>
<evidence type="ECO:0000256" key="1">
    <source>
        <dbReference type="ARBA" id="ARBA00004141"/>
    </source>
</evidence>
<dbReference type="Gene3D" id="3.30.428.10">
    <property type="entry name" value="HIT-like"/>
    <property type="match status" value="1"/>
</dbReference>
<dbReference type="PROSITE" id="PS51084">
    <property type="entry name" value="HIT_2"/>
    <property type="match status" value="1"/>
</dbReference>
<dbReference type="GO" id="GO:0016787">
    <property type="term" value="F:hydrolase activity"/>
    <property type="evidence" value="ECO:0007669"/>
    <property type="project" value="UniProtKB-KW"/>
</dbReference>
<dbReference type="GO" id="GO:0000166">
    <property type="term" value="F:nucleotide binding"/>
    <property type="evidence" value="ECO:0007669"/>
    <property type="project" value="UniProtKB-KW"/>
</dbReference>
<keyword evidence="2 10" id="KW-0812">Transmembrane</keyword>
<dbReference type="InterPro" id="IPR036259">
    <property type="entry name" value="MFS_trans_sf"/>
</dbReference>
<dbReference type="SUPFAM" id="SSF103473">
    <property type="entry name" value="MFS general substrate transporter"/>
    <property type="match status" value="1"/>
</dbReference>
<comment type="caution">
    <text evidence="12">The sequence shown here is derived from an EMBL/GenBank/DDBJ whole genome shotgun (WGS) entry which is preliminary data.</text>
</comment>
<feature type="transmembrane region" description="Helical" evidence="10">
    <location>
        <begin position="143"/>
        <end position="164"/>
    </location>
</feature>
<feature type="transmembrane region" description="Helical" evidence="10">
    <location>
        <begin position="208"/>
        <end position="232"/>
    </location>
</feature>
<keyword evidence="6 10" id="KW-0472">Membrane</keyword>
<keyword evidence="5 10" id="KW-1133">Transmembrane helix</keyword>
<dbReference type="AlphaFoldDB" id="A0A428SKP1"/>
<evidence type="ECO:0000256" key="5">
    <source>
        <dbReference type="ARBA" id="ARBA00022989"/>
    </source>
</evidence>
<feature type="compositionally biased region" description="Low complexity" evidence="9">
    <location>
        <begin position="8"/>
        <end position="24"/>
    </location>
</feature>
<accession>A0A428SKP1</accession>
<feature type="transmembrane region" description="Helical" evidence="10">
    <location>
        <begin position="321"/>
        <end position="346"/>
    </location>
</feature>
<dbReference type="GO" id="GO:0016020">
    <property type="term" value="C:membrane"/>
    <property type="evidence" value="ECO:0007669"/>
    <property type="project" value="UniProtKB-SubCell"/>
</dbReference>
<dbReference type="InterPro" id="IPR011701">
    <property type="entry name" value="MFS"/>
</dbReference>
<name>A0A428SKP1_9HYPO</name>
<feature type="transmembrane region" description="Helical" evidence="10">
    <location>
        <begin position="170"/>
        <end position="196"/>
    </location>
</feature>
<dbReference type="PANTHER" id="PTHR23507">
    <property type="entry name" value="ZGC:174356"/>
    <property type="match status" value="1"/>
</dbReference>
<keyword evidence="7" id="KW-0325">Glycoprotein</keyword>
<evidence type="ECO:0000256" key="7">
    <source>
        <dbReference type="ARBA" id="ARBA00023180"/>
    </source>
</evidence>
<organism evidence="12 13">
    <name type="scientific">Fusarium oligoseptatum</name>
    <dbReference type="NCBI Taxonomy" id="2604345"/>
    <lineage>
        <taxon>Eukaryota</taxon>
        <taxon>Fungi</taxon>
        <taxon>Dikarya</taxon>
        <taxon>Ascomycota</taxon>
        <taxon>Pezizomycotina</taxon>
        <taxon>Sordariomycetes</taxon>
        <taxon>Hypocreomycetidae</taxon>
        <taxon>Hypocreales</taxon>
        <taxon>Nectriaceae</taxon>
        <taxon>Fusarium</taxon>
        <taxon>Fusarium solani species complex</taxon>
    </lineage>
</organism>
<feature type="transmembrane region" description="Helical" evidence="10">
    <location>
        <begin position="499"/>
        <end position="522"/>
    </location>
</feature>
<dbReference type="STRING" id="1325735.A0A428SKP1"/>
<evidence type="ECO:0000256" key="4">
    <source>
        <dbReference type="ARBA" id="ARBA00022801"/>
    </source>
</evidence>
<evidence type="ECO:0000313" key="12">
    <source>
        <dbReference type="EMBL" id="RSL90380.1"/>
    </source>
</evidence>
<dbReference type="InterPro" id="IPR019808">
    <property type="entry name" value="Histidine_triad_CS"/>
</dbReference>
<feature type="short sequence motif" description="Histidine triad motif" evidence="8">
    <location>
        <begin position="643"/>
        <end position="647"/>
    </location>
</feature>
<evidence type="ECO:0000256" key="3">
    <source>
        <dbReference type="ARBA" id="ARBA00022741"/>
    </source>
</evidence>
<dbReference type="PROSITE" id="PS00892">
    <property type="entry name" value="HIT_1"/>
    <property type="match status" value="1"/>
</dbReference>
<dbReference type="GO" id="GO:0022857">
    <property type="term" value="F:transmembrane transporter activity"/>
    <property type="evidence" value="ECO:0007669"/>
    <property type="project" value="InterPro"/>
</dbReference>
<evidence type="ECO:0000256" key="2">
    <source>
        <dbReference type="ARBA" id="ARBA00022692"/>
    </source>
</evidence>
<keyword evidence="4" id="KW-0378">Hydrolase</keyword>
<evidence type="ECO:0000256" key="8">
    <source>
        <dbReference type="PROSITE-ProRule" id="PRU00464"/>
    </source>
</evidence>
<evidence type="ECO:0000259" key="11">
    <source>
        <dbReference type="PROSITE" id="PS51084"/>
    </source>
</evidence>
<feature type="transmembrane region" description="Helical" evidence="10">
    <location>
        <begin position="358"/>
        <end position="383"/>
    </location>
</feature>